<comment type="catalytic activity">
    <reaction evidence="6">
        <text>adenylyl-molybdopterin + molybdate = Mo-molybdopterin + AMP + H(+)</text>
        <dbReference type="Rhea" id="RHEA:35047"/>
        <dbReference type="ChEBI" id="CHEBI:15378"/>
        <dbReference type="ChEBI" id="CHEBI:36264"/>
        <dbReference type="ChEBI" id="CHEBI:62727"/>
        <dbReference type="ChEBI" id="CHEBI:71302"/>
        <dbReference type="ChEBI" id="CHEBI:456215"/>
        <dbReference type="EC" id="2.10.1.1"/>
    </reaction>
</comment>
<dbReference type="Proteomes" id="UP001501690">
    <property type="component" value="Unassembled WGS sequence"/>
</dbReference>
<comment type="pathway">
    <text evidence="2 7">Cofactor biosynthesis; molybdopterin biosynthesis.</text>
</comment>
<name>A0ABP4TFV7_9MICO</name>
<evidence type="ECO:0000256" key="4">
    <source>
        <dbReference type="ARBA" id="ARBA00022505"/>
    </source>
</evidence>
<keyword evidence="5 7" id="KW-0501">Molybdenum cofactor biosynthesis</keyword>
<proteinExistence type="inferred from homology"/>
<dbReference type="Pfam" id="PF03453">
    <property type="entry name" value="MoeA_N"/>
    <property type="match status" value="1"/>
</dbReference>
<dbReference type="SUPFAM" id="SSF63867">
    <property type="entry name" value="MoeA C-terminal domain-like"/>
    <property type="match status" value="1"/>
</dbReference>
<dbReference type="PANTHER" id="PTHR10192:SF5">
    <property type="entry name" value="GEPHYRIN"/>
    <property type="match status" value="1"/>
</dbReference>
<keyword evidence="7" id="KW-0479">Metal-binding</keyword>
<keyword evidence="7" id="KW-0460">Magnesium</keyword>
<dbReference type="EC" id="2.10.1.1" evidence="7"/>
<evidence type="ECO:0000256" key="6">
    <source>
        <dbReference type="ARBA" id="ARBA00047317"/>
    </source>
</evidence>
<keyword evidence="7" id="KW-0808">Transferase</keyword>
<dbReference type="InterPro" id="IPR005110">
    <property type="entry name" value="MoeA_linker/N"/>
</dbReference>
<dbReference type="InterPro" id="IPR001453">
    <property type="entry name" value="MoaB/Mog_dom"/>
</dbReference>
<dbReference type="NCBIfam" id="NF045515">
    <property type="entry name" value="Glp_gephyrin"/>
    <property type="match status" value="1"/>
</dbReference>
<comment type="function">
    <text evidence="1 7">Catalyzes the insertion of molybdate into adenylated molybdopterin with the concomitant release of AMP.</text>
</comment>
<evidence type="ECO:0000256" key="7">
    <source>
        <dbReference type="RuleBase" id="RU365090"/>
    </source>
</evidence>
<keyword evidence="4 7" id="KW-0500">Molybdenum</keyword>
<dbReference type="InterPro" id="IPR005111">
    <property type="entry name" value="MoeA_C_domain_IV"/>
</dbReference>
<evidence type="ECO:0000313" key="9">
    <source>
        <dbReference type="EMBL" id="GAA1687477.1"/>
    </source>
</evidence>
<dbReference type="Gene3D" id="2.40.340.10">
    <property type="entry name" value="MoeA, C-terminal, domain IV"/>
    <property type="match status" value="1"/>
</dbReference>
<evidence type="ECO:0000256" key="1">
    <source>
        <dbReference type="ARBA" id="ARBA00002901"/>
    </source>
</evidence>
<dbReference type="Gene3D" id="2.170.190.11">
    <property type="entry name" value="Molybdopterin biosynthesis moea protein, domain 3"/>
    <property type="match status" value="1"/>
</dbReference>
<keyword evidence="10" id="KW-1185">Reference proteome</keyword>
<dbReference type="InterPro" id="IPR036688">
    <property type="entry name" value="MoeA_C_domain_IV_sf"/>
</dbReference>
<dbReference type="InterPro" id="IPR036425">
    <property type="entry name" value="MoaB/Mog-like_dom_sf"/>
</dbReference>
<dbReference type="Pfam" id="PF00994">
    <property type="entry name" value="MoCF_biosynth"/>
    <property type="match status" value="1"/>
</dbReference>
<dbReference type="NCBIfam" id="TIGR00177">
    <property type="entry name" value="molyb_syn"/>
    <property type="match status" value="1"/>
</dbReference>
<dbReference type="InterPro" id="IPR036135">
    <property type="entry name" value="MoeA_linker/N_sf"/>
</dbReference>
<comment type="similarity">
    <text evidence="3 7">Belongs to the MoeA family.</text>
</comment>
<dbReference type="SMART" id="SM00852">
    <property type="entry name" value="MoCF_biosynth"/>
    <property type="match status" value="1"/>
</dbReference>
<dbReference type="SUPFAM" id="SSF63882">
    <property type="entry name" value="MoeA N-terminal region -like"/>
    <property type="match status" value="1"/>
</dbReference>
<evidence type="ECO:0000256" key="2">
    <source>
        <dbReference type="ARBA" id="ARBA00005046"/>
    </source>
</evidence>
<organism evidence="9 10">
    <name type="scientific">Microbacterium sediminicola</name>
    <dbReference type="NCBI Taxonomy" id="415210"/>
    <lineage>
        <taxon>Bacteria</taxon>
        <taxon>Bacillati</taxon>
        <taxon>Actinomycetota</taxon>
        <taxon>Actinomycetes</taxon>
        <taxon>Micrococcales</taxon>
        <taxon>Microbacteriaceae</taxon>
        <taxon>Microbacterium</taxon>
    </lineage>
</organism>
<dbReference type="InterPro" id="IPR038987">
    <property type="entry name" value="MoeA-like"/>
</dbReference>
<evidence type="ECO:0000313" key="10">
    <source>
        <dbReference type="Proteomes" id="UP001501690"/>
    </source>
</evidence>
<evidence type="ECO:0000256" key="5">
    <source>
        <dbReference type="ARBA" id="ARBA00023150"/>
    </source>
</evidence>
<dbReference type="Pfam" id="PF03454">
    <property type="entry name" value="MoeA_C"/>
    <property type="match status" value="1"/>
</dbReference>
<dbReference type="CDD" id="cd00887">
    <property type="entry name" value="MoeA"/>
    <property type="match status" value="1"/>
</dbReference>
<dbReference type="SUPFAM" id="SSF53218">
    <property type="entry name" value="Molybdenum cofactor biosynthesis proteins"/>
    <property type="match status" value="1"/>
</dbReference>
<sequence length="408" mass="41996">MSFARTVDEHREAALAAITPLAPVELPVAAALGRTTATAVRARVDIPAFDNSAMDGYALRAVDGDMPRTVVADIAAGASGGAVLVEGEAARIMTGAPLPAGADAIVPHERTAETFREVGVGSTVHLASVPEAGAHVRRRADDVAAGDVVLEAGVRLGPRQRAAVAAAGAASVLVRPAPRVVVISSGDELVAPGQPIGPGQIPESNGILLDGAIREADGEVLATEIVDDTPAHLRALLERIETDGAADLVILTGGASVGAYEVVRDVLEPTGVEFLPVAMQPGKPQGFGALASGIPVFCLPGNPVSVAVSFEVFVRPVLLRLQGRSDVTRPVLQLPAAVGWRTPPEREQYMPVAVDRSDPARWTVRPATAGGSGSHRAGALAHAEGWARVPAEKDRVDPGELVDVMLVP</sequence>
<feature type="domain" description="MoaB/Mog" evidence="8">
    <location>
        <begin position="181"/>
        <end position="320"/>
    </location>
</feature>
<evidence type="ECO:0000256" key="3">
    <source>
        <dbReference type="ARBA" id="ARBA00010763"/>
    </source>
</evidence>
<dbReference type="Gene3D" id="3.40.980.10">
    <property type="entry name" value="MoaB/Mog-like domain"/>
    <property type="match status" value="1"/>
</dbReference>
<dbReference type="RefSeq" id="WP_344067718.1">
    <property type="nucleotide sequence ID" value="NZ_BAAAPL010000001.1"/>
</dbReference>
<comment type="cofactor">
    <cofactor evidence="7">
        <name>Mg(2+)</name>
        <dbReference type="ChEBI" id="CHEBI:18420"/>
    </cofactor>
</comment>
<dbReference type="EMBL" id="BAAAPL010000001">
    <property type="protein sequence ID" value="GAA1687477.1"/>
    <property type="molecule type" value="Genomic_DNA"/>
</dbReference>
<dbReference type="Gene3D" id="3.90.105.10">
    <property type="entry name" value="Molybdopterin biosynthesis moea protein, domain 2"/>
    <property type="match status" value="1"/>
</dbReference>
<comment type="caution">
    <text evidence="9">The sequence shown here is derived from an EMBL/GenBank/DDBJ whole genome shotgun (WGS) entry which is preliminary data.</text>
</comment>
<evidence type="ECO:0000259" key="8">
    <source>
        <dbReference type="SMART" id="SM00852"/>
    </source>
</evidence>
<accession>A0ABP4TFV7</accession>
<protein>
    <recommendedName>
        <fullName evidence="7">Molybdopterin molybdenumtransferase</fullName>
        <ecNumber evidence="7">2.10.1.1</ecNumber>
    </recommendedName>
</protein>
<dbReference type="PANTHER" id="PTHR10192">
    <property type="entry name" value="MOLYBDOPTERIN BIOSYNTHESIS PROTEIN"/>
    <property type="match status" value="1"/>
</dbReference>
<gene>
    <name evidence="9" type="ORF">GCM10009808_00620</name>
</gene>
<reference evidence="10" key="1">
    <citation type="journal article" date="2019" name="Int. J. Syst. Evol. Microbiol.">
        <title>The Global Catalogue of Microorganisms (GCM) 10K type strain sequencing project: providing services to taxonomists for standard genome sequencing and annotation.</title>
        <authorList>
            <consortium name="The Broad Institute Genomics Platform"/>
            <consortium name="The Broad Institute Genome Sequencing Center for Infectious Disease"/>
            <person name="Wu L."/>
            <person name="Ma J."/>
        </authorList>
    </citation>
    <scope>NUCLEOTIDE SEQUENCE [LARGE SCALE GENOMIC DNA]</scope>
    <source>
        <strain evidence="10">JCM 15577</strain>
    </source>
</reference>